<keyword evidence="3" id="KW-1185">Reference proteome</keyword>
<evidence type="ECO:0008006" key="4">
    <source>
        <dbReference type="Google" id="ProtNLM"/>
    </source>
</evidence>
<organism evidence="2 3">
    <name type="scientific">Mycena belliarum</name>
    <dbReference type="NCBI Taxonomy" id="1033014"/>
    <lineage>
        <taxon>Eukaryota</taxon>
        <taxon>Fungi</taxon>
        <taxon>Dikarya</taxon>
        <taxon>Basidiomycota</taxon>
        <taxon>Agaricomycotina</taxon>
        <taxon>Agaricomycetes</taxon>
        <taxon>Agaricomycetidae</taxon>
        <taxon>Agaricales</taxon>
        <taxon>Marasmiineae</taxon>
        <taxon>Mycenaceae</taxon>
        <taxon>Mycena</taxon>
    </lineage>
</organism>
<feature type="compositionally biased region" description="Acidic residues" evidence="1">
    <location>
        <begin position="239"/>
        <end position="254"/>
    </location>
</feature>
<sequence>MDILAFDQHDKWKRFGLWLHVGLDPFPGRIAWLKIWWTNRNPKLITSYYINACRLIGGTQFLPFSLLVLRWLAIPWLQRELDAWVQRYNGTARRADKHKILPQGIPDLIASKPEQFGTKDYKVLVTPDLFDEMETTWAPPDDPVFKLTPDTFDEQATFLYAAIGSPDVNHDSLWIVFSQLLNAFLDVPAIADATFEEAVANADDHFEVPDMELLANQRELRHGDAIVGSHGYMGGLDEPPVDEDEDEDEDEVESNVDPREYAQQVDHHCDFTPLTEKTCGRCKAIPNEGEEFTFLHSHSGNQAGCYVCPTCYSHYMNKQGTLTSLRRTTLAVDSIDSAKREHVRKSIASGQRGGKVVYSNSIKILSLSQKNQCLSSVLAPTLFWHNLHPKPLPVPSSSVAYYASNSVGYTPNHLTHATEQQRRAAQAYAGHGGLVVSIEVRAAIMPIQRTTCKLVGDVLEVIDDVPVHIGGTALKALCFNAMIPAWNRYTDSFPLTIDDVKMRDEKWAALVNRDPDIDIIRSKFFHAAKKTGGAPQFRTKKQVINMHIPNDIYDRMAARKGVFVRPLLAFLSSDVCRLEEKKEVIISLTRASLLTVIHVYTPDDLSQSEEPLFNPLPDSESSVNEGPKCSASPSSLLRTPPSKKICLPQSPESPQMNRLQFADVLKKQVHGTRNDFGAFYKNKIFNVIVYRMKKFTKMGDLLTTTSNWQTLCDDPVSATLIINVDPKYHQTGAFKMARSGETNPALFSDRSNFDVCVKQTYYMSKDLKIAGSSITTGYPIAQDYHSQASKSSYIGVRQLIVPKAKLLSMEVRCLGWGNVLLFMVYDFIRRSIREMDVPPPFAIPQMRFVNAALASTQDVAGDSRDLFLVEERIREDKEGKFRKYINNRAAIPTQFQNAGDNERAAFLAFTQHVQYYMTFKTVFVSDYQGTSLSSSLCAP</sequence>
<reference evidence="2" key="1">
    <citation type="submission" date="2023-03" db="EMBL/GenBank/DDBJ databases">
        <title>Massive genome expansion in bonnet fungi (Mycena s.s.) driven by repeated elements and novel gene families across ecological guilds.</title>
        <authorList>
            <consortium name="Lawrence Berkeley National Laboratory"/>
            <person name="Harder C.B."/>
            <person name="Miyauchi S."/>
            <person name="Viragh M."/>
            <person name="Kuo A."/>
            <person name="Thoen E."/>
            <person name="Andreopoulos B."/>
            <person name="Lu D."/>
            <person name="Skrede I."/>
            <person name="Drula E."/>
            <person name="Henrissat B."/>
            <person name="Morin E."/>
            <person name="Kohler A."/>
            <person name="Barry K."/>
            <person name="LaButti K."/>
            <person name="Morin E."/>
            <person name="Salamov A."/>
            <person name="Lipzen A."/>
            <person name="Mereny Z."/>
            <person name="Hegedus B."/>
            <person name="Baldrian P."/>
            <person name="Stursova M."/>
            <person name="Weitz H."/>
            <person name="Taylor A."/>
            <person name="Grigoriev I.V."/>
            <person name="Nagy L.G."/>
            <person name="Martin F."/>
            <person name="Kauserud H."/>
        </authorList>
    </citation>
    <scope>NUCLEOTIDE SEQUENCE</scope>
    <source>
        <strain evidence="2">CBHHK173m</strain>
    </source>
</reference>
<comment type="caution">
    <text evidence="2">The sequence shown here is derived from an EMBL/GenBank/DDBJ whole genome shotgun (WGS) entry which is preliminary data.</text>
</comment>
<proteinExistence type="predicted"/>
<evidence type="ECO:0000256" key="1">
    <source>
        <dbReference type="SAM" id="MobiDB-lite"/>
    </source>
</evidence>
<dbReference type="AlphaFoldDB" id="A0AAD6XTR1"/>
<feature type="region of interest" description="Disordered" evidence="1">
    <location>
        <begin position="229"/>
        <end position="254"/>
    </location>
</feature>
<dbReference type="Proteomes" id="UP001222325">
    <property type="component" value="Unassembled WGS sequence"/>
</dbReference>
<name>A0AAD6XTR1_9AGAR</name>
<evidence type="ECO:0000313" key="3">
    <source>
        <dbReference type="Proteomes" id="UP001222325"/>
    </source>
</evidence>
<protein>
    <recommendedName>
        <fullName evidence="4">Alpha-type protein kinase domain-containing protein</fullName>
    </recommendedName>
</protein>
<feature type="region of interest" description="Disordered" evidence="1">
    <location>
        <begin position="606"/>
        <end position="642"/>
    </location>
</feature>
<evidence type="ECO:0000313" key="2">
    <source>
        <dbReference type="EMBL" id="KAJ7086781.1"/>
    </source>
</evidence>
<gene>
    <name evidence="2" type="ORF">B0H15DRAFT_781757</name>
</gene>
<dbReference type="EMBL" id="JARJCN010000030">
    <property type="protein sequence ID" value="KAJ7086781.1"/>
    <property type="molecule type" value="Genomic_DNA"/>
</dbReference>
<accession>A0AAD6XTR1</accession>